<evidence type="ECO:0000313" key="4">
    <source>
        <dbReference type="Proteomes" id="UP000677244"/>
    </source>
</evidence>
<evidence type="ECO:0000259" key="2">
    <source>
        <dbReference type="Pfam" id="PF13581"/>
    </source>
</evidence>
<gene>
    <name evidence="3" type="ORF">J7I42_30040</name>
</gene>
<dbReference type="Pfam" id="PF13581">
    <property type="entry name" value="HATPase_c_2"/>
    <property type="match status" value="1"/>
</dbReference>
<organism evidence="3 4">
    <name type="scientific">Niastella soli</name>
    <dbReference type="NCBI Taxonomy" id="2821487"/>
    <lineage>
        <taxon>Bacteria</taxon>
        <taxon>Pseudomonadati</taxon>
        <taxon>Bacteroidota</taxon>
        <taxon>Chitinophagia</taxon>
        <taxon>Chitinophagales</taxon>
        <taxon>Chitinophagaceae</taxon>
        <taxon>Niastella</taxon>
    </lineage>
</organism>
<dbReference type="SUPFAM" id="SSF81606">
    <property type="entry name" value="PP2C-like"/>
    <property type="match status" value="1"/>
</dbReference>
<dbReference type="GO" id="GO:0005524">
    <property type="term" value="F:ATP binding"/>
    <property type="evidence" value="ECO:0007669"/>
    <property type="project" value="UniProtKB-KW"/>
</dbReference>
<dbReference type="Proteomes" id="UP000677244">
    <property type="component" value="Unassembled WGS sequence"/>
</dbReference>
<evidence type="ECO:0000313" key="3">
    <source>
        <dbReference type="EMBL" id="MBO9204566.1"/>
    </source>
</evidence>
<dbReference type="EMBL" id="JAGHKO010000014">
    <property type="protein sequence ID" value="MBO9204566.1"/>
    <property type="molecule type" value="Genomic_DNA"/>
</dbReference>
<dbReference type="PANTHER" id="PTHR35801">
    <property type="entry name" value="PHOSPHOSERINE PHOSPHATASE RSBX"/>
    <property type="match status" value="1"/>
</dbReference>
<dbReference type="Gene3D" id="3.30.565.10">
    <property type="entry name" value="Histidine kinase-like ATPase, C-terminal domain"/>
    <property type="match status" value="1"/>
</dbReference>
<sequence length="338" mass="37192">MVDNVHILFKANDRSYFAVLKKEIRALAHTLPFNERQTGEIDIIVAEMASNLVKHAGGGQILAKLVHHNNNYGIELISIDNGAGIADVNKMLRDGESSKSTLGLGLGAMQRLGDTFQIYSQKNWGTIILCRKYVKGLALHIKPPIAEVRSVVVAKPGETKCGDSFFHIENKSHVKLFLADGLGHGVEAARAVQEAGIAFANCPELYPPEILRYINLSVKKTRGLVGMVAIFDLAKKTWEVCGVGNITIKINGPTISKNFMSYNGIIGLNMPRILTSQQIVHEQGQYLIMCSDGLRGRWDTLKYTGISRYDLTILASSLFKDFTRTTDDTSVAICKINT</sequence>
<comment type="caution">
    <text evidence="3">The sequence shown here is derived from an EMBL/GenBank/DDBJ whole genome shotgun (WGS) entry which is preliminary data.</text>
</comment>
<feature type="domain" description="PPM-type phosphatase" evidence="1">
    <location>
        <begin position="172"/>
        <end position="294"/>
    </location>
</feature>
<protein>
    <submittedName>
        <fullName evidence="3">ATP-binding protein</fullName>
    </submittedName>
</protein>
<reference evidence="3 4" key="1">
    <citation type="submission" date="2021-03" db="EMBL/GenBank/DDBJ databases">
        <title>Assistant Professor.</title>
        <authorList>
            <person name="Huq M.A."/>
        </authorList>
    </citation>
    <scope>NUCLEOTIDE SEQUENCE [LARGE SCALE GENOMIC DNA]</scope>
    <source>
        <strain evidence="3 4">MAH-29</strain>
    </source>
</reference>
<dbReference type="RefSeq" id="WP_209143265.1">
    <property type="nucleotide sequence ID" value="NZ_JAGHKO010000014.1"/>
</dbReference>
<dbReference type="SUPFAM" id="SSF55874">
    <property type="entry name" value="ATPase domain of HSP90 chaperone/DNA topoisomerase II/histidine kinase"/>
    <property type="match status" value="1"/>
</dbReference>
<accession>A0ABS3Z594</accession>
<proteinExistence type="predicted"/>
<dbReference type="PANTHER" id="PTHR35801:SF1">
    <property type="entry name" value="PHOSPHOSERINE PHOSPHATASE RSBX"/>
    <property type="match status" value="1"/>
</dbReference>
<dbReference type="InterPro" id="IPR001932">
    <property type="entry name" value="PPM-type_phosphatase-like_dom"/>
</dbReference>
<name>A0ABS3Z594_9BACT</name>
<dbReference type="CDD" id="cd16934">
    <property type="entry name" value="HATPase_RsbT-like"/>
    <property type="match status" value="1"/>
</dbReference>
<keyword evidence="3" id="KW-0547">Nucleotide-binding</keyword>
<dbReference type="Pfam" id="PF07228">
    <property type="entry name" value="SpoIIE"/>
    <property type="match status" value="1"/>
</dbReference>
<evidence type="ECO:0000259" key="1">
    <source>
        <dbReference type="Pfam" id="PF07228"/>
    </source>
</evidence>
<dbReference type="InterPro" id="IPR036890">
    <property type="entry name" value="HATPase_C_sf"/>
</dbReference>
<dbReference type="Gene3D" id="3.60.40.10">
    <property type="entry name" value="PPM-type phosphatase domain"/>
    <property type="match status" value="1"/>
</dbReference>
<dbReference type="InterPro" id="IPR003594">
    <property type="entry name" value="HATPase_dom"/>
</dbReference>
<dbReference type="InterPro" id="IPR036457">
    <property type="entry name" value="PPM-type-like_dom_sf"/>
</dbReference>
<feature type="domain" description="Histidine kinase/HSP90-like ATPase" evidence="2">
    <location>
        <begin position="18"/>
        <end position="128"/>
    </location>
</feature>
<keyword evidence="3" id="KW-0067">ATP-binding</keyword>
<keyword evidence="4" id="KW-1185">Reference proteome</keyword>
<dbReference type="InterPro" id="IPR039248">
    <property type="entry name" value="Ptase_RsbX"/>
</dbReference>